<dbReference type="Gene3D" id="1.20.1280.50">
    <property type="match status" value="1"/>
</dbReference>
<dbReference type="OrthoDB" id="3068232at2759"/>
<dbReference type="Proteomes" id="UP000518752">
    <property type="component" value="Unassembled WGS sequence"/>
</dbReference>
<evidence type="ECO:0000313" key="1">
    <source>
        <dbReference type="EMBL" id="KAF5371433.1"/>
    </source>
</evidence>
<evidence type="ECO:0008006" key="3">
    <source>
        <dbReference type="Google" id="ProtNLM"/>
    </source>
</evidence>
<proteinExistence type="predicted"/>
<keyword evidence="2" id="KW-1185">Reference proteome</keyword>
<gene>
    <name evidence="1" type="ORF">D9757_010005</name>
</gene>
<accession>A0A8H5GUE5</accession>
<comment type="caution">
    <text evidence="1">The sequence shown here is derived from an EMBL/GenBank/DDBJ whole genome shotgun (WGS) entry which is preliminary data.</text>
</comment>
<organism evidence="1 2">
    <name type="scientific">Collybiopsis confluens</name>
    <dbReference type="NCBI Taxonomy" id="2823264"/>
    <lineage>
        <taxon>Eukaryota</taxon>
        <taxon>Fungi</taxon>
        <taxon>Dikarya</taxon>
        <taxon>Basidiomycota</taxon>
        <taxon>Agaricomycotina</taxon>
        <taxon>Agaricomycetes</taxon>
        <taxon>Agaricomycetidae</taxon>
        <taxon>Agaricales</taxon>
        <taxon>Marasmiineae</taxon>
        <taxon>Omphalotaceae</taxon>
        <taxon>Collybiopsis</taxon>
    </lineage>
</organism>
<dbReference type="EMBL" id="JAACJN010000116">
    <property type="protein sequence ID" value="KAF5371433.1"/>
    <property type="molecule type" value="Genomic_DNA"/>
</dbReference>
<protein>
    <recommendedName>
        <fullName evidence="3">F-box domain-containing protein</fullName>
    </recommendedName>
</protein>
<reference evidence="1 2" key="1">
    <citation type="journal article" date="2020" name="ISME J.">
        <title>Uncovering the hidden diversity of litter-decomposition mechanisms in mushroom-forming fungi.</title>
        <authorList>
            <person name="Floudas D."/>
            <person name="Bentzer J."/>
            <person name="Ahren D."/>
            <person name="Johansson T."/>
            <person name="Persson P."/>
            <person name="Tunlid A."/>
        </authorList>
    </citation>
    <scope>NUCLEOTIDE SEQUENCE [LARGE SCALE GENOMIC DNA]</scope>
    <source>
        <strain evidence="1 2">CBS 406.79</strain>
    </source>
</reference>
<evidence type="ECO:0000313" key="2">
    <source>
        <dbReference type="Proteomes" id="UP000518752"/>
    </source>
</evidence>
<sequence>MQRCTQCGENILRPRVSLDFSSLNDRLRSQSGPVSVQPDEVTTILKNIELDEEDCEAEMNRLEARVLLLATQKERLREYANLVQALISPIRKLPDELLRHIFDLCCGMNRFVVGDDPSKNVFSFESAPSMAISSVCSRWRKNALAMPMIWSRISLVWCLNADIADPWEEECSFPFFLALTRSLLQPLSVELDITGQPFLRNDRVHPIMFKLIETRSRWQKFTLHTLSSTFKDLFSNTTSCDFPLLDHLCLAYVRSHELTFWMEKAPNLKKLKTCGTIPEPNAFPKITQIEFQPPAHHLESFVEANQNILSLTLDDFSFEGI</sequence>
<name>A0A8H5GUE5_9AGAR</name>
<dbReference type="AlphaFoldDB" id="A0A8H5GUE5"/>